<dbReference type="InterPro" id="IPR024862">
    <property type="entry name" value="TRPV"/>
</dbReference>
<keyword evidence="13" id="KW-0407">Ion channel</keyword>
<keyword evidence="3" id="KW-1003">Cell membrane</keyword>
<name>A0AAV7UC27_PLEWA</name>
<dbReference type="PROSITE" id="PS50088">
    <property type="entry name" value="ANK_REPEAT"/>
    <property type="match status" value="1"/>
</dbReference>
<comment type="caution">
    <text evidence="18">The sequence shown here is derived from an EMBL/GenBank/DDBJ whole genome shotgun (WGS) entry which is preliminary data.</text>
</comment>
<dbReference type="Pfam" id="PF00023">
    <property type="entry name" value="Ank"/>
    <property type="match status" value="2"/>
</dbReference>
<sequence length="749" mass="85555">MSTATNSVSIRVIPFYMIDIHRKPVKPSKVFSREMIYKAVVKGDPEELDGLLEYLQTSVKKLSDTEFRDSLTGKTCLLKAMLNLKDGKNDTIPLLLDIAEKTGNLEELVNAPYTHPDFRGQTALHIAIERRNMYLVDLLLRYKADIHAKAVGEFFKQDSGFYFGELPLSLAACTNQPNMVQYLLDNPYRKADVEARDSEGNTVLHALVIVADDTEDNTQFVTKMYDGILLSTTRMYSTMRMEELVNSNDLTPLMLAAKLGKIEIFKHILRREMTPESLHLSRKFTEWVYGPLHGSLYDLTDVDTHEKTSGKNSVVEIIAFGSDNPKRNRMIVLEPINKLLQEKWEKFGRPIFYIKFLLYIVYMLIFTVVAYNRPLTGKPPFTPERTVKGGLRFAGEILVMAGGVYLFILQIMYFCRRRPSLTMLIIDGYFEVLFTLQSVVLLCSGIMYLAGCEEYIAPLVFSLVFGWINLLYYTRGFQMTGIYSVMIQKTILRDILRFLMVYIVFLFGFAAALVTLTGEPPTEVKNETTTAESEDAGGRGTYGGLYIASLELFKFTIGMGDLEFNENLKYKHFFMFLLILYVVLTYVLLLNMLIALMSETVNKISSESESIWKLQRAMTILDIEKNLPQFLRDKMRSGIDIKVGVAPDGKIDERRCFRVVEVKWSDWNENLYGLNEDPGKGTEEELKVSKEEKPHRGSRFWGLSLRSRIEGSKQEEQMPLNLVVATPSDVSASDIRRRSRDNLNAVQTD</sequence>
<reference evidence="18" key="1">
    <citation type="journal article" date="2022" name="bioRxiv">
        <title>Sequencing and chromosome-scale assembly of the giantPleurodeles waltlgenome.</title>
        <authorList>
            <person name="Brown T."/>
            <person name="Elewa A."/>
            <person name="Iarovenko S."/>
            <person name="Subramanian E."/>
            <person name="Araus A.J."/>
            <person name="Petzold A."/>
            <person name="Susuki M."/>
            <person name="Suzuki K.-i.T."/>
            <person name="Hayashi T."/>
            <person name="Toyoda A."/>
            <person name="Oliveira C."/>
            <person name="Osipova E."/>
            <person name="Leigh N.D."/>
            <person name="Simon A."/>
            <person name="Yun M.H."/>
        </authorList>
    </citation>
    <scope>NUCLEOTIDE SEQUENCE</scope>
    <source>
        <strain evidence="18">20211129_DDA</strain>
        <tissue evidence="18">Liver</tissue>
    </source>
</reference>
<evidence type="ECO:0000256" key="14">
    <source>
        <dbReference type="ARBA" id="ARBA00036634"/>
    </source>
</evidence>
<dbReference type="GO" id="GO:0005262">
    <property type="term" value="F:calcium channel activity"/>
    <property type="evidence" value="ECO:0007669"/>
    <property type="project" value="UniProtKB-KW"/>
</dbReference>
<evidence type="ECO:0000256" key="16">
    <source>
        <dbReference type="SAM" id="Phobius"/>
    </source>
</evidence>
<evidence type="ECO:0000259" key="17">
    <source>
        <dbReference type="Pfam" id="PF00520"/>
    </source>
</evidence>
<gene>
    <name evidence="18" type="ORF">NDU88_002740</name>
</gene>
<keyword evidence="11" id="KW-0406">Ion transport</keyword>
<keyword evidence="9 16" id="KW-1133">Transmembrane helix</keyword>
<dbReference type="PANTHER" id="PTHR10582">
    <property type="entry name" value="TRANSIENT RECEPTOR POTENTIAL ION CHANNEL PROTEIN"/>
    <property type="match status" value="1"/>
</dbReference>
<dbReference type="Gene3D" id="1.25.40.20">
    <property type="entry name" value="Ankyrin repeat-containing domain"/>
    <property type="match status" value="1"/>
</dbReference>
<protein>
    <recommendedName>
        <fullName evidence="17">Ion transport domain-containing protein</fullName>
    </recommendedName>
</protein>
<feature type="transmembrane region" description="Helical" evidence="16">
    <location>
        <begin position="455"/>
        <end position="474"/>
    </location>
</feature>
<dbReference type="EMBL" id="JANPWB010000005">
    <property type="protein sequence ID" value="KAJ1185954.1"/>
    <property type="molecule type" value="Genomic_DNA"/>
</dbReference>
<evidence type="ECO:0000256" key="6">
    <source>
        <dbReference type="ARBA" id="ARBA00022692"/>
    </source>
</evidence>
<dbReference type="Pfam" id="PF00520">
    <property type="entry name" value="Ion_trans"/>
    <property type="match status" value="1"/>
</dbReference>
<dbReference type="AlphaFoldDB" id="A0AAV7UC27"/>
<dbReference type="SMART" id="SM00248">
    <property type="entry name" value="ANK"/>
    <property type="match status" value="4"/>
</dbReference>
<dbReference type="InterPro" id="IPR008348">
    <property type="entry name" value="TrpV4"/>
</dbReference>
<keyword evidence="6 16" id="KW-0812">Transmembrane</keyword>
<dbReference type="PRINTS" id="PR01768">
    <property type="entry name" value="TRPVRECEPTOR"/>
</dbReference>
<keyword evidence="7" id="KW-0677">Repeat</keyword>
<dbReference type="Gene3D" id="1.10.287.70">
    <property type="match status" value="1"/>
</dbReference>
<evidence type="ECO:0000256" key="7">
    <source>
        <dbReference type="ARBA" id="ARBA00022737"/>
    </source>
</evidence>
<evidence type="ECO:0000256" key="5">
    <source>
        <dbReference type="ARBA" id="ARBA00022673"/>
    </source>
</evidence>
<dbReference type="Proteomes" id="UP001066276">
    <property type="component" value="Chromosome 3_1"/>
</dbReference>
<dbReference type="InterPro" id="IPR036770">
    <property type="entry name" value="Ankyrin_rpt-contain_sf"/>
</dbReference>
<keyword evidence="8" id="KW-0106">Calcium</keyword>
<dbReference type="FunFam" id="1.25.40.20:FF:000018">
    <property type="entry name" value="Transient receptor potential cation channel subfamily V member 1"/>
    <property type="match status" value="1"/>
</dbReference>
<evidence type="ECO:0000256" key="3">
    <source>
        <dbReference type="ARBA" id="ARBA00022475"/>
    </source>
</evidence>
<feature type="domain" description="Ion transport" evidence="17">
    <location>
        <begin position="352"/>
        <end position="608"/>
    </location>
</feature>
<feature type="transmembrane region" description="Helical" evidence="16">
    <location>
        <begin position="573"/>
        <end position="596"/>
    </location>
</feature>
<evidence type="ECO:0000256" key="15">
    <source>
        <dbReference type="PROSITE-ProRule" id="PRU00023"/>
    </source>
</evidence>
<dbReference type="GO" id="GO:0098703">
    <property type="term" value="P:calcium ion import across plasma membrane"/>
    <property type="evidence" value="ECO:0007669"/>
    <property type="project" value="TreeGrafter"/>
</dbReference>
<dbReference type="PRINTS" id="PR01769">
    <property type="entry name" value="VRL2RECEPTOR"/>
</dbReference>
<keyword evidence="4" id="KW-0109">Calcium transport</keyword>
<evidence type="ECO:0000256" key="8">
    <source>
        <dbReference type="ARBA" id="ARBA00022837"/>
    </source>
</evidence>
<comment type="subcellular location">
    <subcellularLocation>
        <location evidence="1">Cell membrane</location>
        <topology evidence="1">Multi-pass membrane protein</topology>
    </subcellularLocation>
</comment>
<feature type="transmembrane region" description="Helical" evidence="16">
    <location>
        <begin position="391"/>
        <end position="414"/>
    </location>
</feature>
<organism evidence="18 19">
    <name type="scientific">Pleurodeles waltl</name>
    <name type="common">Iberian ribbed newt</name>
    <dbReference type="NCBI Taxonomy" id="8319"/>
    <lineage>
        <taxon>Eukaryota</taxon>
        <taxon>Metazoa</taxon>
        <taxon>Chordata</taxon>
        <taxon>Craniata</taxon>
        <taxon>Vertebrata</taxon>
        <taxon>Euteleostomi</taxon>
        <taxon>Amphibia</taxon>
        <taxon>Batrachia</taxon>
        <taxon>Caudata</taxon>
        <taxon>Salamandroidea</taxon>
        <taxon>Salamandridae</taxon>
        <taxon>Pleurodelinae</taxon>
        <taxon>Pleurodeles</taxon>
    </lineage>
</organism>
<dbReference type="GO" id="GO:0005886">
    <property type="term" value="C:plasma membrane"/>
    <property type="evidence" value="ECO:0007669"/>
    <property type="project" value="UniProtKB-SubCell"/>
</dbReference>
<keyword evidence="12 16" id="KW-0472">Membrane</keyword>
<dbReference type="PANTHER" id="PTHR10582:SF5">
    <property type="entry name" value="TRANSIENT RECEPTOR POTENTIAL CATION CHANNEL SUBFAMILY V MEMBER 2"/>
    <property type="match status" value="1"/>
</dbReference>
<feature type="transmembrane region" description="Helical" evidence="16">
    <location>
        <begin position="495"/>
        <end position="516"/>
    </location>
</feature>
<evidence type="ECO:0000313" key="18">
    <source>
        <dbReference type="EMBL" id="KAJ1185954.1"/>
    </source>
</evidence>
<dbReference type="InterPro" id="IPR005821">
    <property type="entry name" value="Ion_trans_dom"/>
</dbReference>
<evidence type="ECO:0000256" key="10">
    <source>
        <dbReference type="ARBA" id="ARBA00023043"/>
    </source>
</evidence>
<dbReference type="NCBIfam" id="TIGR00870">
    <property type="entry name" value="trp"/>
    <property type="match status" value="1"/>
</dbReference>
<evidence type="ECO:0000313" key="19">
    <source>
        <dbReference type="Proteomes" id="UP001066276"/>
    </source>
</evidence>
<evidence type="ECO:0000256" key="1">
    <source>
        <dbReference type="ARBA" id="ARBA00004651"/>
    </source>
</evidence>
<evidence type="ECO:0000256" key="2">
    <source>
        <dbReference type="ARBA" id="ARBA00022448"/>
    </source>
</evidence>
<dbReference type="SUPFAM" id="SSF48403">
    <property type="entry name" value="Ankyrin repeat"/>
    <property type="match status" value="1"/>
</dbReference>
<proteinExistence type="predicted"/>
<evidence type="ECO:0000256" key="4">
    <source>
        <dbReference type="ARBA" id="ARBA00022568"/>
    </source>
</evidence>
<dbReference type="InterPro" id="IPR008347">
    <property type="entry name" value="TrpV1-4"/>
</dbReference>
<evidence type="ECO:0000256" key="9">
    <source>
        <dbReference type="ARBA" id="ARBA00022989"/>
    </source>
</evidence>
<evidence type="ECO:0000256" key="13">
    <source>
        <dbReference type="ARBA" id="ARBA00023303"/>
    </source>
</evidence>
<evidence type="ECO:0000256" key="12">
    <source>
        <dbReference type="ARBA" id="ARBA00023136"/>
    </source>
</evidence>
<keyword evidence="19" id="KW-1185">Reference proteome</keyword>
<dbReference type="PROSITE" id="PS50297">
    <property type="entry name" value="ANK_REP_REGION"/>
    <property type="match status" value="1"/>
</dbReference>
<comment type="catalytic activity">
    <reaction evidence="14">
        <text>Ca(2+)(in) = Ca(2+)(out)</text>
        <dbReference type="Rhea" id="RHEA:29671"/>
        <dbReference type="ChEBI" id="CHEBI:29108"/>
    </reaction>
</comment>
<keyword evidence="10 15" id="KW-0040">ANK repeat</keyword>
<dbReference type="InterPro" id="IPR002110">
    <property type="entry name" value="Ankyrin_rpt"/>
</dbReference>
<keyword evidence="5" id="KW-0107">Calcium channel</keyword>
<keyword evidence="2" id="KW-0813">Transport</keyword>
<feature type="transmembrane region" description="Helical" evidence="16">
    <location>
        <begin position="352"/>
        <end position="371"/>
    </location>
</feature>
<feature type="transmembrane region" description="Helical" evidence="16">
    <location>
        <begin position="426"/>
        <end position="449"/>
    </location>
</feature>
<accession>A0AAV7UC27</accession>
<feature type="repeat" description="ANK" evidence="15">
    <location>
        <begin position="119"/>
        <end position="151"/>
    </location>
</feature>
<evidence type="ECO:0000256" key="11">
    <source>
        <dbReference type="ARBA" id="ARBA00023065"/>
    </source>
</evidence>